<dbReference type="InterPro" id="IPR036322">
    <property type="entry name" value="WD40_repeat_dom_sf"/>
</dbReference>
<dbReference type="GO" id="GO:0035721">
    <property type="term" value="P:intraciliary retrograde transport"/>
    <property type="evidence" value="ECO:0007669"/>
    <property type="project" value="InterPro"/>
</dbReference>
<dbReference type="Proteomes" id="UP001152797">
    <property type="component" value="Unassembled WGS sequence"/>
</dbReference>
<evidence type="ECO:0000313" key="13">
    <source>
        <dbReference type="EMBL" id="CAL4765497.1"/>
    </source>
</evidence>
<keyword evidence="5" id="KW-0969">Cilium</keyword>
<comment type="subcellular location">
    <subcellularLocation>
        <location evidence="1">Cell projection</location>
        <location evidence="1">Cilium</location>
    </subcellularLocation>
</comment>
<dbReference type="InterPro" id="IPR039468">
    <property type="entry name" value="WDR19_WD40_rpt"/>
</dbReference>
<dbReference type="InterPro" id="IPR057855">
    <property type="entry name" value="Beta-prop_WDR19_1st"/>
</dbReference>
<accession>A0A9P1FKU5</accession>
<dbReference type="SUPFAM" id="SSF48452">
    <property type="entry name" value="TPR-like"/>
    <property type="match status" value="1"/>
</dbReference>
<dbReference type="Pfam" id="PF15911">
    <property type="entry name" value="Beta-prop_WDR19_2nd"/>
    <property type="match status" value="1"/>
</dbReference>
<dbReference type="SMART" id="SM00320">
    <property type="entry name" value="WD40"/>
    <property type="match status" value="6"/>
</dbReference>
<sequence>MAAPPQAVEVGSDTHITVQGCGHPVVGSIVNGSFIRNGENHGKPTYKKTEQTKDGVDVLIYFWNDTANPTFCGWWFGPEVGAEQVWAFNSSRLATAPLSGWKVPYDGPVDPGFHIAVDRKASANEKRLKAEAEAKQHKEVDRAMGQIRQVLGKLKRATAENLEQLEEELKAVMEKELAACGPHQSKLKEDCEKAVEQAISVGPVSARRWAMKKLFTLGPQYHGHSQVLFAWQPSGNYVASIGEGSRNLFLFDRRGVQVEEVTLKSTAKVTQLEWDKDGEILAILQQKEETVMLWRHAENKLDMLEMSSKDPTWLSWSKSGPQLVIGTARGNLIIYNKRTMKKQTIMGKHSKRVSAGAWHAANLFATGSEDKTVCLSNEDGDALEGTDSEPLRLKNDPSMMQFADIKGDGGDGTREKLVSIVLGEVTLLLCNLKEPQKPTELAFQPKYGTIKSYAWFGDGYLVVGFSQGYIVIISSQMREMSEELSSVKYHRNSLDCLCCSKAAGKIASAGDDGIKIISMKDWTEIRNEKIQIRPEAKVTQMHWSEDGELLSFSTEAGWVYCFLAKLQVLSATCNTRLAYLTSLREMTIIEGTNESENKVTISTDLEPAFVALGPSHLATGMNNRIWFYSCADQVSAQCVNEQEYIGSVESVSLNGAHACVLIDGRVYLHQIERGDGKTTIFPRKEDDKSITCASIVGNFLIYAHSNGRLQYYSLIDGQEVNEYKHANGIRKCFPNHEGTRVALIDTSGTAWLYNPINDDCIQIADFPVTADRILWDSSDSTIFVACDQFNLHTFVYSQVEVGGSGVRCLGDVELGLQWELRIEPSPSPLQHGQIAVLVVDGTVTCQQASGGLYQQRLKSHDMSSNAHVADAVERQKGCMLQALALNRFPLAFKIGLALNARELWLAMGRRALECLDISWAKKAYRQAPAAGMVMYLDRIQTVEDKLLLSGHVSALFGDFAKARGYFLQSCSPETALDMHCDFLQWDQALQLAQTLAPHRLGDIYLKSAMQLEGKNQNEQALSHYEMAMRDHVPGTRGEHEALCRAGIARCSIRMGDLARGMQIALELNDPAVCRECAQVLAKMKQYVEAAQLYEAAGSYDQAASLYILDTNFEAAAPLMAKISTPKLHLQFAKAKESRGSYQDALVAYERARDLDSVVRICLDNLNQPQKAFQLVRETKLASGAERVAEYCRKNGNVAGAVEFYLLAKNDEEAFLLAERQDEMATYEAGLGDNGTRDQYKRIAKYYEQRNILAYAARHYANCEEYSTALKLYLKVGEKEIDHAIEVVGRARNDSLTHTLIDYLMGETDNVPKDANYVYRLHKALGNYMQAAGTAHIIAKQEQEMGNYKQAHQLLFRTYQDLKSQQLALPQELWRRLMLLHSYVIVKRLVKAGDHPSAAIMLVRVAKNIQQFPAHVVPILTSVVIECQRAKMIGESYQYACTLMKPEYRKDVSEQYRKKIENIVRKPPPDSDQRDVLEANLPCMYCGFSFVESQLDCLNCKNISPFCIASGMRMLKEDWSNCPACNFPARHSVFTATLQQNDQCPMCDSVVKPQEVTLVPDPVNQINYYKSLFQAAESESAPAPPPPPPPP</sequence>
<dbReference type="InterPro" id="IPR056168">
    <property type="entry name" value="TPR_IF140/IFT172/WDR19"/>
</dbReference>
<evidence type="ECO:0000256" key="2">
    <source>
        <dbReference type="ARBA" id="ARBA00022574"/>
    </source>
</evidence>
<dbReference type="Pfam" id="PF24762">
    <property type="entry name" value="TPR_IF140-IFT172"/>
    <property type="match status" value="1"/>
</dbReference>
<evidence type="ECO:0000256" key="3">
    <source>
        <dbReference type="ARBA" id="ARBA00022737"/>
    </source>
</evidence>
<comment type="caution">
    <text evidence="11">The sequence shown here is derived from an EMBL/GenBank/DDBJ whole genome shotgun (WGS) entry which is preliminary data.</text>
</comment>
<keyword evidence="4" id="KW-0802">TPR repeat</keyword>
<organism evidence="11">
    <name type="scientific">Cladocopium goreaui</name>
    <dbReference type="NCBI Taxonomy" id="2562237"/>
    <lineage>
        <taxon>Eukaryota</taxon>
        <taxon>Sar</taxon>
        <taxon>Alveolata</taxon>
        <taxon>Dinophyceae</taxon>
        <taxon>Suessiales</taxon>
        <taxon>Symbiodiniaceae</taxon>
        <taxon>Cladocopium</taxon>
    </lineage>
</organism>
<dbReference type="EMBL" id="CAMXCT020000392">
    <property type="protein sequence ID" value="CAL1131560.1"/>
    <property type="molecule type" value="Genomic_DNA"/>
</dbReference>
<evidence type="ECO:0000313" key="12">
    <source>
        <dbReference type="EMBL" id="CAL1131560.1"/>
    </source>
</evidence>
<keyword evidence="2" id="KW-0853">WD repeat</keyword>
<evidence type="ECO:0000256" key="1">
    <source>
        <dbReference type="ARBA" id="ARBA00004138"/>
    </source>
</evidence>
<reference evidence="11" key="1">
    <citation type="submission" date="2022-10" db="EMBL/GenBank/DDBJ databases">
        <authorList>
            <person name="Chen Y."/>
            <person name="Dougan E. K."/>
            <person name="Chan C."/>
            <person name="Rhodes N."/>
            <person name="Thang M."/>
        </authorList>
    </citation>
    <scope>NUCLEOTIDE SEQUENCE</scope>
</reference>
<keyword evidence="3" id="KW-0677">Repeat</keyword>
<evidence type="ECO:0000256" key="7">
    <source>
        <dbReference type="SAM" id="Coils"/>
    </source>
</evidence>
<evidence type="ECO:0000256" key="6">
    <source>
        <dbReference type="ARBA" id="ARBA00023273"/>
    </source>
</evidence>
<keyword evidence="6" id="KW-0966">Cell projection</keyword>
<evidence type="ECO:0000259" key="8">
    <source>
        <dbReference type="Pfam" id="PF15911"/>
    </source>
</evidence>
<feature type="coiled-coil region" evidence="7">
    <location>
        <begin position="120"/>
        <end position="179"/>
    </location>
</feature>
<keyword evidence="7" id="KW-0175">Coiled coil</keyword>
<dbReference type="Pfam" id="PF23389">
    <property type="entry name" value="Beta-prop_WDR19_1st"/>
    <property type="match status" value="1"/>
</dbReference>
<dbReference type="PANTHER" id="PTHR14920">
    <property type="entry name" value="OSMOTIC AVOIDANCE ABNORMAL PROTEIN 1/WD REPEAT MEMBRANE PROTEIN"/>
    <property type="match status" value="1"/>
</dbReference>
<name>A0A9P1FKU5_9DINO</name>
<dbReference type="SUPFAM" id="SSF50978">
    <property type="entry name" value="WD40 repeat-like"/>
    <property type="match status" value="1"/>
</dbReference>
<dbReference type="InterPro" id="IPR015943">
    <property type="entry name" value="WD40/YVTN_repeat-like_dom_sf"/>
</dbReference>
<gene>
    <name evidence="11" type="ORF">C1SCF055_LOCUS6257</name>
</gene>
<dbReference type="PANTHER" id="PTHR14920:SF0">
    <property type="entry name" value="WD REPEAT DOMAIN 19"/>
    <property type="match status" value="1"/>
</dbReference>
<dbReference type="InterPro" id="IPR001680">
    <property type="entry name" value="WD40_rpt"/>
</dbReference>
<feature type="domain" description="IF140/IFT172/WDR19 TPR" evidence="10">
    <location>
        <begin position="1076"/>
        <end position="1307"/>
    </location>
</feature>
<evidence type="ECO:0000256" key="5">
    <source>
        <dbReference type="ARBA" id="ARBA00023069"/>
    </source>
</evidence>
<dbReference type="InterPro" id="IPR040379">
    <property type="entry name" value="WDR19/dyf-2"/>
</dbReference>
<dbReference type="GO" id="GO:0060271">
    <property type="term" value="P:cilium assembly"/>
    <property type="evidence" value="ECO:0007669"/>
    <property type="project" value="TreeGrafter"/>
</dbReference>
<dbReference type="GO" id="GO:0030991">
    <property type="term" value="C:intraciliary transport particle A"/>
    <property type="evidence" value="ECO:0007669"/>
    <property type="project" value="TreeGrafter"/>
</dbReference>
<feature type="domain" description="WDR19 WD40 repeat" evidence="8">
    <location>
        <begin position="577"/>
        <end position="860"/>
    </location>
</feature>
<dbReference type="Gene3D" id="2.130.10.10">
    <property type="entry name" value="YVTN repeat-like/Quinoprotein amine dehydrogenase"/>
    <property type="match status" value="3"/>
</dbReference>
<dbReference type="OrthoDB" id="10250638at2759"/>
<feature type="domain" description="WDR19 first beta-propeller" evidence="9">
    <location>
        <begin position="227"/>
        <end position="557"/>
    </location>
</feature>
<proteinExistence type="predicted"/>
<evidence type="ECO:0000313" key="14">
    <source>
        <dbReference type="Proteomes" id="UP001152797"/>
    </source>
</evidence>
<dbReference type="GO" id="GO:0005929">
    <property type="term" value="C:cilium"/>
    <property type="evidence" value="ECO:0007669"/>
    <property type="project" value="UniProtKB-SubCell"/>
</dbReference>
<protein>
    <submittedName>
        <fullName evidence="13">WD repeat-containing protein 19</fullName>
    </submittedName>
</protein>
<evidence type="ECO:0000256" key="4">
    <source>
        <dbReference type="ARBA" id="ARBA00022803"/>
    </source>
</evidence>
<dbReference type="EMBL" id="CAMXCT030000392">
    <property type="protein sequence ID" value="CAL4765497.1"/>
    <property type="molecule type" value="Genomic_DNA"/>
</dbReference>
<keyword evidence="14" id="KW-1185">Reference proteome</keyword>
<dbReference type="SUPFAM" id="SSF69322">
    <property type="entry name" value="Tricorn protease domain 2"/>
    <property type="match status" value="1"/>
</dbReference>
<reference evidence="12" key="2">
    <citation type="submission" date="2024-04" db="EMBL/GenBank/DDBJ databases">
        <authorList>
            <person name="Chen Y."/>
            <person name="Shah S."/>
            <person name="Dougan E. K."/>
            <person name="Thang M."/>
            <person name="Chan C."/>
        </authorList>
    </citation>
    <scope>NUCLEOTIDE SEQUENCE [LARGE SCALE GENOMIC DNA]</scope>
</reference>
<dbReference type="InterPro" id="IPR011990">
    <property type="entry name" value="TPR-like_helical_dom_sf"/>
</dbReference>
<dbReference type="Gene3D" id="1.25.40.470">
    <property type="match status" value="2"/>
</dbReference>
<evidence type="ECO:0000259" key="10">
    <source>
        <dbReference type="Pfam" id="PF24762"/>
    </source>
</evidence>
<dbReference type="EMBL" id="CAMXCT010000392">
    <property type="protein sequence ID" value="CAI3978185.1"/>
    <property type="molecule type" value="Genomic_DNA"/>
</dbReference>
<evidence type="ECO:0000313" key="11">
    <source>
        <dbReference type="EMBL" id="CAI3978185.1"/>
    </source>
</evidence>
<evidence type="ECO:0000259" key="9">
    <source>
        <dbReference type="Pfam" id="PF23389"/>
    </source>
</evidence>